<dbReference type="Proteomes" id="UP001244011">
    <property type="component" value="Unassembled WGS sequence"/>
</dbReference>
<protein>
    <recommendedName>
        <fullName evidence="14">Carrier domain-containing protein</fullName>
    </recommendedName>
</protein>
<evidence type="ECO:0000256" key="9">
    <source>
        <dbReference type="PROSITE-ProRule" id="PRU01363"/>
    </source>
</evidence>
<dbReference type="InterPro" id="IPR042104">
    <property type="entry name" value="PKS_dehydratase_sf"/>
</dbReference>
<evidence type="ECO:0000256" key="3">
    <source>
        <dbReference type="ARBA" id="ARBA00022603"/>
    </source>
</evidence>
<dbReference type="Gene3D" id="3.10.129.110">
    <property type="entry name" value="Polyketide synthase dehydratase"/>
    <property type="match status" value="1"/>
</dbReference>
<dbReference type="GO" id="GO:0016491">
    <property type="term" value="F:oxidoreductase activity"/>
    <property type="evidence" value="ECO:0007669"/>
    <property type="project" value="UniProtKB-KW"/>
</dbReference>
<dbReference type="InterPro" id="IPR009081">
    <property type="entry name" value="PP-bd_ACP"/>
</dbReference>
<dbReference type="Pfam" id="PF13602">
    <property type="entry name" value="ADH_zinc_N_2"/>
    <property type="match status" value="1"/>
</dbReference>
<dbReference type="InterPro" id="IPR036736">
    <property type="entry name" value="ACP-like_sf"/>
</dbReference>
<dbReference type="GO" id="GO:0031177">
    <property type="term" value="F:phosphopantetheine binding"/>
    <property type="evidence" value="ECO:0007669"/>
    <property type="project" value="InterPro"/>
</dbReference>
<evidence type="ECO:0000256" key="7">
    <source>
        <dbReference type="ARBA" id="ARBA00023268"/>
    </source>
</evidence>
<dbReference type="Gene3D" id="3.40.47.10">
    <property type="match status" value="1"/>
</dbReference>
<dbReference type="CDD" id="cd05195">
    <property type="entry name" value="enoyl_red"/>
    <property type="match status" value="1"/>
</dbReference>
<keyword evidence="2" id="KW-0597">Phosphoprotein</keyword>
<accession>A0AAJ0C9K0</accession>
<dbReference type="InterPro" id="IPR057326">
    <property type="entry name" value="KR_dom"/>
</dbReference>
<keyword evidence="5" id="KW-0521">NADP</keyword>
<dbReference type="InterPro" id="IPR049900">
    <property type="entry name" value="PKS_mFAS_DH"/>
</dbReference>
<dbReference type="SMART" id="SM00825">
    <property type="entry name" value="PKS_KS"/>
    <property type="match status" value="1"/>
</dbReference>
<feature type="region of interest" description="C-terminal hotdog fold" evidence="9">
    <location>
        <begin position="986"/>
        <end position="1132"/>
    </location>
</feature>
<dbReference type="SUPFAM" id="SSF53901">
    <property type="entry name" value="Thiolase-like"/>
    <property type="match status" value="1"/>
</dbReference>
<dbReference type="InterPro" id="IPR020841">
    <property type="entry name" value="PKS_Beta-ketoAc_synthase_dom"/>
</dbReference>
<dbReference type="InterPro" id="IPR049551">
    <property type="entry name" value="PKS_DH_C"/>
</dbReference>
<evidence type="ECO:0000256" key="4">
    <source>
        <dbReference type="ARBA" id="ARBA00022679"/>
    </source>
</evidence>
<feature type="active site" description="Proton donor; for dehydratase activity" evidence="9">
    <location>
        <position position="1047"/>
    </location>
</feature>
<dbReference type="GeneID" id="85314019"/>
<dbReference type="InterPro" id="IPR014031">
    <property type="entry name" value="Ketoacyl_synth_C"/>
</dbReference>
<dbReference type="InterPro" id="IPR020807">
    <property type="entry name" value="PKS_DH"/>
</dbReference>
<keyword evidence="7" id="KW-0511">Multifunctional enzyme</keyword>
<keyword evidence="4" id="KW-0808">Transferase</keyword>
<dbReference type="GO" id="GO:0006633">
    <property type="term" value="P:fatty acid biosynthetic process"/>
    <property type="evidence" value="ECO:0007669"/>
    <property type="project" value="TreeGrafter"/>
</dbReference>
<evidence type="ECO:0000256" key="5">
    <source>
        <dbReference type="ARBA" id="ARBA00022857"/>
    </source>
</evidence>
<dbReference type="Pfam" id="PF16197">
    <property type="entry name" value="KAsynt_C_assoc"/>
    <property type="match status" value="1"/>
</dbReference>
<evidence type="ECO:0000256" key="6">
    <source>
        <dbReference type="ARBA" id="ARBA00023002"/>
    </source>
</evidence>
<name>A0AAJ0C9K0_9PEZI</name>
<keyword evidence="1" id="KW-0596">Phosphopantetheine</keyword>
<dbReference type="CDD" id="cd00833">
    <property type="entry name" value="PKS"/>
    <property type="match status" value="1"/>
</dbReference>
<dbReference type="Pfam" id="PF08240">
    <property type="entry name" value="ADH_N"/>
    <property type="match status" value="1"/>
</dbReference>
<dbReference type="InterPro" id="IPR013968">
    <property type="entry name" value="PKS_KR"/>
</dbReference>
<dbReference type="Gene3D" id="3.30.70.3290">
    <property type="match status" value="1"/>
</dbReference>
<dbReference type="SUPFAM" id="SSF50129">
    <property type="entry name" value="GroES-like"/>
    <property type="match status" value="1"/>
</dbReference>
<dbReference type="GO" id="GO:0008168">
    <property type="term" value="F:methyltransferase activity"/>
    <property type="evidence" value="ECO:0007669"/>
    <property type="project" value="UniProtKB-KW"/>
</dbReference>
<reference evidence="12" key="1">
    <citation type="submission" date="2023-06" db="EMBL/GenBank/DDBJ databases">
        <title>Genome-scale phylogeny and comparative genomics of the fungal order Sordariales.</title>
        <authorList>
            <consortium name="Lawrence Berkeley National Laboratory"/>
            <person name="Hensen N."/>
            <person name="Bonometti L."/>
            <person name="Westerberg I."/>
            <person name="Brannstrom I.O."/>
            <person name="Guillou S."/>
            <person name="Cros-Aarteil S."/>
            <person name="Calhoun S."/>
            <person name="Haridas S."/>
            <person name="Kuo A."/>
            <person name="Mondo S."/>
            <person name="Pangilinan J."/>
            <person name="Riley R."/>
            <person name="Labutti K."/>
            <person name="Andreopoulos B."/>
            <person name="Lipzen A."/>
            <person name="Chen C."/>
            <person name="Yanf M."/>
            <person name="Daum C."/>
            <person name="Ng V."/>
            <person name="Clum A."/>
            <person name="Steindorff A."/>
            <person name="Ohm R."/>
            <person name="Martin F."/>
            <person name="Silar P."/>
            <person name="Natvig D."/>
            <person name="Lalanne C."/>
            <person name="Gautier V."/>
            <person name="Ament-Velasquez S.L."/>
            <person name="Kruys A."/>
            <person name="Hutchinson M.I."/>
            <person name="Powell A.J."/>
            <person name="Barry K."/>
            <person name="Miller A.N."/>
            <person name="Grigoriev I.V."/>
            <person name="Debuchy R."/>
            <person name="Gladieux P."/>
            <person name="Thoren M.H."/>
            <person name="Johannesson H."/>
        </authorList>
    </citation>
    <scope>NUCLEOTIDE SEQUENCE</scope>
    <source>
        <strain evidence="12">8032-3</strain>
    </source>
</reference>
<feature type="active site" description="Proton acceptor; for dehydratase activity" evidence="9">
    <location>
        <position position="885"/>
    </location>
</feature>
<dbReference type="PANTHER" id="PTHR43775:SF49">
    <property type="entry name" value="SYNTHASE, PUTATIVE (JCVI)-RELATED"/>
    <property type="match status" value="1"/>
</dbReference>
<dbReference type="PANTHER" id="PTHR43775">
    <property type="entry name" value="FATTY ACID SYNTHASE"/>
    <property type="match status" value="1"/>
</dbReference>
<dbReference type="InterPro" id="IPR032821">
    <property type="entry name" value="PKS_assoc"/>
</dbReference>
<dbReference type="Pfam" id="PF00698">
    <property type="entry name" value="Acyl_transf_1"/>
    <property type="match status" value="1"/>
</dbReference>
<dbReference type="InterPro" id="IPR014043">
    <property type="entry name" value="Acyl_transferase_dom"/>
</dbReference>
<evidence type="ECO:0000259" key="11">
    <source>
        <dbReference type="PROSITE" id="PS52019"/>
    </source>
</evidence>
<dbReference type="SUPFAM" id="SSF51735">
    <property type="entry name" value="NAD(P)-binding Rossmann-fold domains"/>
    <property type="match status" value="2"/>
</dbReference>
<dbReference type="InterPro" id="IPR016039">
    <property type="entry name" value="Thiolase-like"/>
</dbReference>
<keyword evidence="8" id="KW-0012">Acyltransferase</keyword>
<feature type="region of interest" description="N-terminal hotdog fold" evidence="9">
    <location>
        <begin position="853"/>
        <end position="974"/>
    </location>
</feature>
<dbReference type="Pfam" id="PF00550">
    <property type="entry name" value="PP-binding"/>
    <property type="match status" value="1"/>
</dbReference>
<dbReference type="GO" id="GO:0044550">
    <property type="term" value="P:secondary metabolite biosynthetic process"/>
    <property type="evidence" value="ECO:0007669"/>
    <property type="project" value="TreeGrafter"/>
</dbReference>
<dbReference type="SMART" id="SM00829">
    <property type="entry name" value="PKS_ER"/>
    <property type="match status" value="1"/>
</dbReference>
<dbReference type="InterPro" id="IPR014030">
    <property type="entry name" value="Ketoacyl_synth_N"/>
</dbReference>
<dbReference type="InterPro" id="IPR020806">
    <property type="entry name" value="PKS_PP-bd"/>
</dbReference>
<dbReference type="SUPFAM" id="SSF52151">
    <property type="entry name" value="FabD/lysophospholipase-like"/>
    <property type="match status" value="1"/>
</dbReference>
<dbReference type="InterPro" id="IPR013154">
    <property type="entry name" value="ADH-like_N"/>
</dbReference>
<dbReference type="InterPro" id="IPR001227">
    <property type="entry name" value="Ac_transferase_dom_sf"/>
</dbReference>
<dbReference type="SUPFAM" id="SSF53335">
    <property type="entry name" value="S-adenosyl-L-methionine-dependent methyltransferases"/>
    <property type="match status" value="1"/>
</dbReference>
<evidence type="ECO:0000256" key="8">
    <source>
        <dbReference type="ARBA" id="ARBA00023315"/>
    </source>
</evidence>
<dbReference type="Gene3D" id="3.90.180.10">
    <property type="entry name" value="Medium-chain alcohol dehydrogenases, catalytic domain"/>
    <property type="match status" value="1"/>
</dbReference>
<dbReference type="RefSeq" id="XP_060287651.1">
    <property type="nucleotide sequence ID" value="XM_060430832.1"/>
</dbReference>
<keyword evidence="3" id="KW-0489">Methyltransferase</keyword>
<dbReference type="SMART" id="SM00827">
    <property type="entry name" value="PKS_AT"/>
    <property type="match status" value="1"/>
</dbReference>
<evidence type="ECO:0000313" key="12">
    <source>
        <dbReference type="EMBL" id="KAK1771438.1"/>
    </source>
</evidence>
<evidence type="ECO:0000259" key="10">
    <source>
        <dbReference type="PROSITE" id="PS52004"/>
    </source>
</evidence>
<evidence type="ECO:0000256" key="2">
    <source>
        <dbReference type="ARBA" id="ARBA00022553"/>
    </source>
</evidence>
<dbReference type="InterPro" id="IPR016035">
    <property type="entry name" value="Acyl_Trfase/lysoPLipase"/>
</dbReference>
<dbReference type="SMART" id="SM00823">
    <property type="entry name" value="PKS_PP"/>
    <property type="match status" value="1"/>
</dbReference>
<dbReference type="GO" id="GO:0032259">
    <property type="term" value="P:methylation"/>
    <property type="evidence" value="ECO:0007669"/>
    <property type="project" value="UniProtKB-KW"/>
</dbReference>
<feature type="domain" description="Ketosynthase family 3 (KS3)" evidence="10">
    <location>
        <begin position="1"/>
        <end position="413"/>
    </location>
</feature>
<dbReference type="SUPFAM" id="SSF55048">
    <property type="entry name" value="Probable ACP-binding domain of malonyl-CoA ACP transacylase"/>
    <property type="match status" value="1"/>
</dbReference>
<proteinExistence type="predicted"/>
<dbReference type="Pfam" id="PF02801">
    <property type="entry name" value="Ketoacyl-synt_C"/>
    <property type="match status" value="1"/>
</dbReference>
<dbReference type="SMART" id="SM00826">
    <property type="entry name" value="PKS_DH"/>
    <property type="match status" value="1"/>
</dbReference>
<dbReference type="Gene3D" id="3.40.50.720">
    <property type="entry name" value="NAD(P)-binding Rossmann-like Domain"/>
    <property type="match status" value="1"/>
</dbReference>
<dbReference type="PROSITE" id="PS52019">
    <property type="entry name" value="PKS_MFAS_DH"/>
    <property type="match status" value="1"/>
</dbReference>
<dbReference type="SMART" id="SM00822">
    <property type="entry name" value="PKS_KR"/>
    <property type="match status" value="1"/>
</dbReference>
<dbReference type="InterPro" id="IPR013217">
    <property type="entry name" value="Methyltransf_12"/>
</dbReference>
<dbReference type="Gene3D" id="3.40.50.150">
    <property type="entry name" value="Vaccinia Virus protein VP39"/>
    <property type="match status" value="1"/>
</dbReference>
<dbReference type="InterPro" id="IPR016036">
    <property type="entry name" value="Malonyl_transacylase_ACP-bd"/>
</dbReference>
<keyword evidence="13" id="KW-1185">Reference proteome</keyword>
<dbReference type="Gene3D" id="3.40.366.10">
    <property type="entry name" value="Malonyl-Coenzyme A Acyl Carrier Protein, domain 2"/>
    <property type="match status" value="1"/>
</dbReference>
<feature type="domain" description="PKS/mFAS DH" evidence="11">
    <location>
        <begin position="853"/>
        <end position="1132"/>
    </location>
</feature>
<organism evidence="12 13">
    <name type="scientific">Phialemonium atrogriseum</name>
    <dbReference type="NCBI Taxonomy" id="1093897"/>
    <lineage>
        <taxon>Eukaryota</taxon>
        <taxon>Fungi</taxon>
        <taxon>Dikarya</taxon>
        <taxon>Ascomycota</taxon>
        <taxon>Pezizomycotina</taxon>
        <taxon>Sordariomycetes</taxon>
        <taxon>Sordariomycetidae</taxon>
        <taxon>Cephalothecales</taxon>
        <taxon>Cephalothecaceae</taxon>
        <taxon>Phialemonium</taxon>
    </lineage>
</organism>
<evidence type="ECO:0000313" key="13">
    <source>
        <dbReference type="Proteomes" id="UP001244011"/>
    </source>
</evidence>
<dbReference type="InterPro" id="IPR036291">
    <property type="entry name" value="NAD(P)-bd_dom_sf"/>
</dbReference>
<evidence type="ECO:0000256" key="1">
    <source>
        <dbReference type="ARBA" id="ARBA00022450"/>
    </source>
</evidence>
<dbReference type="PROSITE" id="PS52004">
    <property type="entry name" value="KS3_2"/>
    <property type="match status" value="1"/>
</dbReference>
<dbReference type="GO" id="GO:0004312">
    <property type="term" value="F:fatty acid synthase activity"/>
    <property type="evidence" value="ECO:0007669"/>
    <property type="project" value="TreeGrafter"/>
</dbReference>
<dbReference type="InterPro" id="IPR050091">
    <property type="entry name" value="PKS_NRPS_Biosynth_Enz"/>
</dbReference>
<dbReference type="InterPro" id="IPR020843">
    <property type="entry name" value="ER"/>
</dbReference>
<comment type="caution">
    <text evidence="12">The sequence shown here is derived from an EMBL/GenBank/DDBJ whole genome shotgun (WGS) entry which is preliminary data.</text>
</comment>
<keyword evidence="6" id="KW-0560">Oxidoreductase</keyword>
<sequence>MGMRLPGDISNAADLWEFFVSGSDARTEVPADRWNAQSFQRKGTNSGTTMSRHGYFLENRDLALFDKDAFPSISRKEAEQLDPQQRVLMEVVQECFESAGETRWQGKNIACFVGSFTDDYLDLQAKDPLYTGFYKLTGALDFAVANHISYQYDLRGPSVTVRTACSAALTALHQACGALQRREVDAALVCGVNLITSPTTSIALNEQGVLSPDGSCKTFDAAANGYARGEAITAILIKRLDDAQDQSSPIRAVIRATSVNYDGKGSSLGAPNPLAHEAFIRQAYKSAGIDDFSKTAFVECHGTGTRAGDPLELTAVGNVFGDAGVYIGSVKPNLGHSEGASGLTSLIKAVLALEHRTIPPNIKFRNPNPDIDFKSGRLKVPTCPIPWPQHCEARISVNSFGFGGSNAHVIVDSAESFCLSSQLKNGLTNGLTNGHEASLSRSIEQYEQYMLQNAPSVPDLAYTLSSRREHMAHRAYCITDDGKPPLTVSRPTKVGKNIPELVFVFTGQGAQWPRMGAQLLADFPVVRESFAKMEHTLATLPTPCDFNLREELLKLEMDSLIQSATFSQPLCTALQCALVDLLHSLGVRATAVVGHSSGEIAAAYASSALSLHDAITVAYNRGICSSAIKRSGAMGAIGLGRDEVERLLRPGVVIGCENSPESVTISGDTEAVDAVIAEIKSSRPETLARRLRVDKAYHSHHVGDVAEEHWNAISGITPRDPVVPFFSSLHVKELHGGSALNHTYWRLNGENAVLFYPAVAALVKSNPRPKVFLEIGPHGALAGPLRQIMKTMKIPFQYVSTLQRNSHATHSFLDALGNLYLRGVTPDFAELHHGRRKVLTDLPTYPWNYSATSKFWTEPRLSRDELEPSWRNLLSTDNVPWIRDHVVQGNIVSPSSASFTEVKGAISLRHVIVRQALVMYEGRDIELSTTLRRLRLTDTLDSGWWEFSVSSYSQDSGTWIPHCTGEIQVSLQSTGSRIPPTATSLPRSVDSKYWYKIMARAGLSYGPEFRGLDKITTDPTSNRASCSVSRIKRLQEPPYQIHPCEMDKCLQSAFLAMTRGLGRRFPSALVPVTIDEITLGKQTGALHLETSAQVEAGRGDVVGDIAGYDDQGSMVFRIKGLRASVLHAVGDDKQQEKAHAGARVRWMPDIRFLDLAKLVRPRPDRRDQIIQLETLSLLHIVDRAARLDPSQRPGGYLAKHFKWLLKQYEAIKNGHSEVVPDCQKLVELGEQDRRSSIRSIQKALSETEVAAPAAAVSRAFEIVQEVFDGKAEAVESLFRDDTLANLYRFMDFGYCQDFFRCLAHARPTMRILEIGAGTGGATRKVLSNLFSSTSEPMYSSYTFTDVSAGFFATAKDALQGMYPGIRYQVLDISQDPVAQGFGEGEYDLIIAANVLHATPSLQKTLSNVKRLLKPDGYLFLQEVSLQSTWISSIFGLLEGWWLGEEDGRVDEPYVNVDRWQHELQKAGFRGTELAAYDHETPYQVNVCIVSRPSPVDAKPSKHVTLLSHDFGSTLYTAAAQVFTSQGYQLSGEQQLSGDVVVSLLDLEGPVFHHMSPERLQSLQSFFRQCKSTNIIWATNSAQVDCREPHHAMTVGAIRTLRGELGLPITTVELENTSDQALLSLLRVLEAQQQHPPSRDTTAFALDADYEYSYSNGLVMIPRIIPFSIADQLLDDGPLEHGSSEKRIELQASNGGIDSLRWVATPPKHCGEFEVEIDVKFVGLNFKDMLIALSLVRDAKSELGLDGAGVVRNVESKVTRVKPGDRVMFYSGGAFTSRITILHHLCIGIPERLAFEEAATMPCVLATAIHSILELGGLQKGQTVLIHSACGAVGLAALQLCRFTGTTIYATAGTAEKVQYLQDKFGIPRDMIFSSRDASFAAGVMNATNGRGVDLLLHTSWQCVAKFGRMVEIGKRDFQGHAKLQMSVFEGNRSFFGVDLHEIAAEAPHAFSRLLAKTMTLYEQQGLIDPIAPVTLYEASEVQAAFRHIQQGKHIGKIVVRMPATQKQEDASPVERQPRALNLDRNSAYLLVGGMGGLGRVVSSWLVEHGARHLIFLSRSGCTVQMFSGSIASLDDVSSVVKGATAPIKGVLNLSMVLQDRAFLDMTQEDWDTAVLPKVQGTYNLHQATKDVPLDFFVLFGSFCGMIGQWSQANYAAANTYLDAFVQYRHRLGLPASVMDIGVVEEHGYVSRSAELTATFKNWGAGMIQEQDPLDALQLSIQQSTRPADNNNTSLMIGLKTSKALSDPSTRVRWRRDARMAIYHNDSGGVQVQSESKEDDAGLRTLLESAADDPAILEEPRNLQALTRAIGLKIHDLMLLPPEDLDTSASLAVIGVDSLIVMEILGWWKTTFKFSVGALEFLNCATIDGVGRFAAERFPKTLK</sequence>
<gene>
    <name evidence="12" type="ORF">QBC33DRAFT_575479</name>
</gene>
<dbReference type="CDD" id="cd02440">
    <property type="entry name" value="AdoMet_MTases"/>
    <property type="match status" value="1"/>
</dbReference>
<dbReference type="Pfam" id="PF14765">
    <property type="entry name" value="PS-DH"/>
    <property type="match status" value="1"/>
</dbReference>
<dbReference type="SUPFAM" id="SSF47336">
    <property type="entry name" value="ACP-like"/>
    <property type="match status" value="1"/>
</dbReference>
<dbReference type="InterPro" id="IPR029063">
    <property type="entry name" value="SAM-dependent_MTases_sf"/>
</dbReference>
<evidence type="ECO:0008006" key="14">
    <source>
        <dbReference type="Google" id="ProtNLM"/>
    </source>
</evidence>
<dbReference type="InterPro" id="IPR011032">
    <property type="entry name" value="GroES-like_sf"/>
</dbReference>
<dbReference type="Pfam" id="PF08659">
    <property type="entry name" value="KR"/>
    <property type="match status" value="1"/>
</dbReference>
<dbReference type="Pfam" id="PF00109">
    <property type="entry name" value="ketoacyl-synt"/>
    <property type="match status" value="1"/>
</dbReference>
<dbReference type="EMBL" id="MU838998">
    <property type="protein sequence ID" value="KAK1771438.1"/>
    <property type="molecule type" value="Genomic_DNA"/>
</dbReference>
<dbReference type="Pfam" id="PF08242">
    <property type="entry name" value="Methyltransf_12"/>
    <property type="match status" value="1"/>
</dbReference>